<accession>A0A1Y1ZKP2</accession>
<dbReference type="EMBL" id="MCOG01000388">
    <property type="protein sequence ID" value="ORY10830.1"/>
    <property type="molecule type" value="Genomic_DNA"/>
</dbReference>
<dbReference type="Pfam" id="PF14223">
    <property type="entry name" value="Retrotran_gag_2"/>
    <property type="match status" value="1"/>
</dbReference>
<organism evidence="1 2">
    <name type="scientific">Neocallimastix californiae</name>
    <dbReference type="NCBI Taxonomy" id="1754190"/>
    <lineage>
        <taxon>Eukaryota</taxon>
        <taxon>Fungi</taxon>
        <taxon>Fungi incertae sedis</taxon>
        <taxon>Chytridiomycota</taxon>
        <taxon>Chytridiomycota incertae sedis</taxon>
        <taxon>Neocallimastigomycetes</taxon>
        <taxon>Neocallimastigales</taxon>
        <taxon>Neocallimastigaceae</taxon>
        <taxon>Neocallimastix</taxon>
    </lineage>
</organism>
<evidence type="ECO:0008006" key="3">
    <source>
        <dbReference type="Google" id="ProtNLM"/>
    </source>
</evidence>
<evidence type="ECO:0000313" key="1">
    <source>
        <dbReference type="EMBL" id="ORY10830.1"/>
    </source>
</evidence>
<dbReference type="STRING" id="1754190.A0A1Y1ZKP2"/>
<keyword evidence="2" id="KW-1185">Reference proteome</keyword>
<gene>
    <name evidence="1" type="ORF">LY90DRAFT_637537</name>
</gene>
<dbReference type="Proteomes" id="UP000193920">
    <property type="component" value="Unassembled WGS sequence"/>
</dbReference>
<dbReference type="OrthoDB" id="10506772at2759"/>
<dbReference type="AlphaFoldDB" id="A0A1Y1ZKP2"/>
<reference evidence="1 2" key="1">
    <citation type="submission" date="2016-08" db="EMBL/GenBank/DDBJ databases">
        <title>A Parts List for Fungal Cellulosomes Revealed by Comparative Genomics.</title>
        <authorList>
            <consortium name="DOE Joint Genome Institute"/>
            <person name="Haitjema C.H."/>
            <person name="Gilmore S.P."/>
            <person name="Henske J.K."/>
            <person name="Solomon K.V."/>
            <person name="De Groot R."/>
            <person name="Kuo A."/>
            <person name="Mondo S.J."/>
            <person name="Salamov A.A."/>
            <person name="Labutti K."/>
            <person name="Zhao Z."/>
            <person name="Chiniquy J."/>
            <person name="Barry K."/>
            <person name="Brewer H.M."/>
            <person name="Purvine S.O."/>
            <person name="Wright A.T."/>
            <person name="Boxma B."/>
            <person name="Van Alen T."/>
            <person name="Hackstein J.H."/>
            <person name="Baker S.E."/>
            <person name="Grigoriev I.V."/>
            <person name="O'Malley M.A."/>
        </authorList>
    </citation>
    <scope>NUCLEOTIDE SEQUENCE [LARGE SCALE GENOMIC DNA]</scope>
    <source>
        <strain evidence="1 2">G1</strain>
    </source>
</reference>
<comment type="caution">
    <text evidence="1">The sequence shown here is derived from an EMBL/GenBank/DDBJ whole genome shotgun (WGS) entry which is preliminary data.</text>
</comment>
<protein>
    <recommendedName>
        <fullName evidence="3">Retrotransposon gag domain-containing protein</fullName>
    </recommendedName>
</protein>
<sequence length="115" mass="13661">MVKWIIINSLGEEIRKIIASQGKTAFETWKTLEKSFIVSHERRCMEIRKKLNSLKYNEEQDINIFIATLQNLIDELENIDHDMEPSTKAGILNRALPENLRFINVFQYKHDWNKL</sequence>
<proteinExistence type="predicted"/>
<evidence type="ECO:0000313" key="2">
    <source>
        <dbReference type="Proteomes" id="UP000193920"/>
    </source>
</evidence>
<name>A0A1Y1ZKP2_9FUNG</name>